<keyword evidence="1" id="KW-0812">Transmembrane</keyword>
<dbReference type="InterPro" id="IPR036236">
    <property type="entry name" value="Znf_C2H2_sf"/>
</dbReference>
<feature type="domain" description="U1-type" evidence="4">
    <location>
        <begin position="427"/>
        <end position="461"/>
    </location>
</feature>
<keyword evidence="2" id="KW-0732">Signal</keyword>
<dbReference type="Pfam" id="PF03134">
    <property type="entry name" value="TB2_DP1_HVA22"/>
    <property type="match status" value="1"/>
</dbReference>
<proteinExistence type="predicted"/>
<dbReference type="PANTHER" id="PTHR47487:SF16">
    <property type="entry name" value="C2H2-TYPE DOMAIN-CONTAINING PROTEIN"/>
    <property type="match status" value="1"/>
</dbReference>
<dbReference type="SMART" id="SM00451">
    <property type="entry name" value="ZnF_U1"/>
    <property type="match status" value="4"/>
</dbReference>
<evidence type="ECO:0000256" key="1">
    <source>
        <dbReference type="SAM" id="Phobius"/>
    </source>
</evidence>
<dbReference type="Proteomes" id="UP001293593">
    <property type="component" value="Unassembled WGS sequence"/>
</dbReference>
<organism evidence="5 6">
    <name type="scientific">Acacia crassicarpa</name>
    <name type="common">northern wattle</name>
    <dbReference type="NCBI Taxonomy" id="499986"/>
    <lineage>
        <taxon>Eukaryota</taxon>
        <taxon>Viridiplantae</taxon>
        <taxon>Streptophyta</taxon>
        <taxon>Embryophyta</taxon>
        <taxon>Tracheophyta</taxon>
        <taxon>Spermatophyta</taxon>
        <taxon>Magnoliopsida</taxon>
        <taxon>eudicotyledons</taxon>
        <taxon>Gunneridae</taxon>
        <taxon>Pentapetalae</taxon>
        <taxon>rosids</taxon>
        <taxon>fabids</taxon>
        <taxon>Fabales</taxon>
        <taxon>Fabaceae</taxon>
        <taxon>Caesalpinioideae</taxon>
        <taxon>mimosoid clade</taxon>
        <taxon>Acacieae</taxon>
        <taxon>Acacia</taxon>
    </lineage>
</organism>
<feature type="domain" description="U1-type" evidence="4">
    <location>
        <begin position="367"/>
        <end position="401"/>
    </location>
</feature>
<feature type="domain" description="U1-type" evidence="4">
    <location>
        <begin position="306"/>
        <end position="339"/>
    </location>
</feature>
<reference evidence="5" key="1">
    <citation type="submission" date="2023-10" db="EMBL/GenBank/DDBJ databases">
        <title>Chromosome-level genome of the transformable northern wattle, Acacia crassicarpa.</title>
        <authorList>
            <person name="Massaro I."/>
            <person name="Sinha N.R."/>
            <person name="Poethig S."/>
            <person name="Leichty A.R."/>
        </authorList>
    </citation>
    <scope>NUCLEOTIDE SEQUENCE</scope>
    <source>
        <strain evidence="5">Acra3RX</strain>
        <tissue evidence="5">Leaf</tissue>
    </source>
</reference>
<dbReference type="SMART" id="SM00355">
    <property type="entry name" value="ZnF_C2H2"/>
    <property type="match status" value="3"/>
</dbReference>
<feature type="domain" description="C2H2-type" evidence="3">
    <location>
        <begin position="430"/>
        <end position="454"/>
    </location>
</feature>
<feature type="domain" description="C2H2-type" evidence="3">
    <location>
        <begin position="248"/>
        <end position="272"/>
    </location>
</feature>
<protein>
    <recommendedName>
        <fullName evidence="7">HVA22-like protein</fullName>
    </recommendedName>
</protein>
<feature type="signal peptide" evidence="2">
    <location>
        <begin position="1"/>
        <end position="25"/>
    </location>
</feature>
<dbReference type="Pfam" id="PF12874">
    <property type="entry name" value="zf-met"/>
    <property type="match status" value="2"/>
</dbReference>
<feature type="domain" description="U1-type" evidence="4">
    <location>
        <begin position="245"/>
        <end position="279"/>
    </location>
</feature>
<dbReference type="InterPro" id="IPR003604">
    <property type="entry name" value="Matrin/U1-like-C_Znf_C2H2"/>
</dbReference>
<comment type="caution">
    <text evidence="5">The sequence shown here is derived from an EMBL/GenBank/DDBJ whole genome shotgun (WGS) entry which is preliminary data.</text>
</comment>
<keyword evidence="1" id="KW-0472">Membrane</keyword>
<gene>
    <name evidence="5" type="ORF">QN277_020044</name>
</gene>
<feature type="transmembrane region" description="Helical" evidence="1">
    <location>
        <begin position="47"/>
        <end position="64"/>
    </location>
</feature>
<dbReference type="InterPro" id="IPR004345">
    <property type="entry name" value="TB2_DP1_HVA22"/>
</dbReference>
<name>A0AAE1JIY4_9FABA</name>
<keyword evidence="6" id="KW-1185">Reference proteome</keyword>
<evidence type="ECO:0000313" key="6">
    <source>
        <dbReference type="Proteomes" id="UP001293593"/>
    </source>
</evidence>
<accession>A0AAE1JIY4</accession>
<dbReference type="EMBL" id="JAWXYG010000005">
    <property type="protein sequence ID" value="KAK4271335.1"/>
    <property type="molecule type" value="Genomic_DNA"/>
</dbReference>
<dbReference type="GO" id="GO:0003676">
    <property type="term" value="F:nucleic acid binding"/>
    <property type="evidence" value="ECO:0007669"/>
    <property type="project" value="InterPro"/>
</dbReference>
<evidence type="ECO:0000313" key="5">
    <source>
        <dbReference type="EMBL" id="KAK4271335.1"/>
    </source>
</evidence>
<dbReference type="PANTHER" id="PTHR47487">
    <property type="entry name" value="OS06G0651300 PROTEIN-RELATED"/>
    <property type="match status" value="1"/>
</dbReference>
<feature type="domain" description="C2H2-type" evidence="3">
    <location>
        <begin position="370"/>
        <end position="394"/>
    </location>
</feature>
<evidence type="ECO:0008006" key="7">
    <source>
        <dbReference type="Google" id="ProtNLM"/>
    </source>
</evidence>
<keyword evidence="1" id="KW-1133">Transmembrane helix</keyword>
<dbReference type="GO" id="GO:0008270">
    <property type="term" value="F:zinc ion binding"/>
    <property type="evidence" value="ECO:0007669"/>
    <property type="project" value="InterPro"/>
</dbReference>
<evidence type="ECO:0000259" key="4">
    <source>
        <dbReference type="SMART" id="SM00451"/>
    </source>
</evidence>
<dbReference type="SUPFAM" id="SSF57667">
    <property type="entry name" value="beta-beta-alpha zinc fingers"/>
    <property type="match status" value="3"/>
</dbReference>
<dbReference type="Gene3D" id="3.30.160.60">
    <property type="entry name" value="Classic Zinc Finger"/>
    <property type="match status" value="3"/>
</dbReference>
<feature type="chain" id="PRO_5041936648" description="HVA22-like protein" evidence="2">
    <location>
        <begin position="26"/>
        <end position="507"/>
    </location>
</feature>
<dbReference type="InterPro" id="IPR013087">
    <property type="entry name" value="Znf_C2H2_type"/>
</dbReference>
<evidence type="ECO:0000256" key="2">
    <source>
        <dbReference type="SAM" id="SignalP"/>
    </source>
</evidence>
<dbReference type="AlphaFoldDB" id="A0AAE1JIY4"/>
<evidence type="ECO:0000259" key="3">
    <source>
        <dbReference type="SMART" id="SM00355"/>
    </source>
</evidence>
<sequence>MASSWFFILLLKCIDFLSWPVLALGYPLCASVEAIESDSHSETRNLISYWILLSLIYLFEYAFLKLLQWFQYWHYMKLMIVAFLVTPDFGRAAYIYDQLIRSCIYMNPQEVISRFRSWKNRFAKKEDLIMHVEKCITQNGTEALEKLIASKNTEQSLHAGTRKAVPTCTEKIEILKTNRGRLLMEQKDIKDLEVIEKEEVREGKQANNAALDGLTSKSAMETTEKMPADTEYGKYPQISATENVQKEWTCAICQFTVPSEAKLNSHLQGRKHKAACEALNTKTKATPVKDTGSGASPQVFASENVQKTWTCDICLLIMLEVNKYSHLRGKKHKAAMKEALKTKTEGTAGTDTGNGASPHVSASTNVQKTWTCAVCQLTKLSEANVKSHLQGRQHKAVLEALDRKLSDTGERHRKQASPQVSASQNEQKRWTCEICQLTKLSFTDLNSHIQGRKHKASLEALSAKTEGTVVADTGSETFPQVSGFINEQTEWTWKVGEFEFPPARKES</sequence>